<dbReference type="InterPro" id="IPR010627">
    <property type="entry name" value="Prepilin_pept_A24_N"/>
</dbReference>
<dbReference type="PANTHER" id="PTHR30487">
    <property type="entry name" value="TYPE 4 PREPILIN-LIKE PROTEINS LEADER PEPTIDE-PROCESSING ENZYME"/>
    <property type="match status" value="1"/>
</dbReference>
<comment type="caution">
    <text evidence="10">The sequence shown here is derived from an EMBL/GenBank/DDBJ whole genome shotgun (WGS) entry which is preliminary data.</text>
</comment>
<accession>A0ABS6JBG1</accession>
<comment type="subcellular location">
    <subcellularLocation>
        <location evidence="1">Cell membrane</location>
        <topology evidence="1">Multi-pass membrane protein</topology>
    </subcellularLocation>
</comment>
<dbReference type="RefSeq" id="WP_217064903.1">
    <property type="nucleotide sequence ID" value="NZ_JAHQCS010000056.1"/>
</dbReference>
<keyword evidence="6 7" id="KW-0472">Membrane</keyword>
<evidence type="ECO:0000256" key="5">
    <source>
        <dbReference type="ARBA" id="ARBA00022989"/>
    </source>
</evidence>
<evidence type="ECO:0000259" key="9">
    <source>
        <dbReference type="Pfam" id="PF06750"/>
    </source>
</evidence>
<dbReference type="Pfam" id="PF06750">
    <property type="entry name" value="A24_N_bact"/>
    <property type="match status" value="1"/>
</dbReference>
<keyword evidence="11" id="KW-1185">Reference proteome</keyword>
<feature type="domain" description="Prepilin type IV endopeptidase peptidase" evidence="8">
    <location>
        <begin position="106"/>
        <end position="208"/>
    </location>
</feature>
<feature type="transmembrane region" description="Helical" evidence="7">
    <location>
        <begin position="225"/>
        <end position="247"/>
    </location>
</feature>
<keyword evidence="3" id="KW-1003">Cell membrane</keyword>
<evidence type="ECO:0000256" key="2">
    <source>
        <dbReference type="ARBA" id="ARBA00005801"/>
    </source>
</evidence>
<evidence type="ECO:0000256" key="4">
    <source>
        <dbReference type="ARBA" id="ARBA00022692"/>
    </source>
</evidence>
<dbReference type="PANTHER" id="PTHR30487:SF0">
    <property type="entry name" value="PREPILIN LEADER PEPTIDASE_N-METHYLTRANSFERASE-RELATED"/>
    <property type="match status" value="1"/>
</dbReference>
<keyword evidence="5 7" id="KW-1133">Transmembrane helix</keyword>
<name>A0ABS6JBG1_9BACI</name>
<evidence type="ECO:0000256" key="1">
    <source>
        <dbReference type="ARBA" id="ARBA00004651"/>
    </source>
</evidence>
<reference evidence="10 11" key="1">
    <citation type="submission" date="2021-06" db="EMBL/GenBank/DDBJ databases">
        <title>Bacillus sp. RD4P76, an endophyte from a halophyte.</title>
        <authorList>
            <person name="Sun J.-Q."/>
        </authorList>
    </citation>
    <scope>NUCLEOTIDE SEQUENCE [LARGE SCALE GENOMIC DNA]</scope>
    <source>
        <strain evidence="10 11">CGMCC 1.15917</strain>
    </source>
</reference>
<dbReference type="InterPro" id="IPR000045">
    <property type="entry name" value="Prepilin_IV_endopep_pep"/>
</dbReference>
<keyword evidence="4 7" id="KW-0812">Transmembrane</keyword>
<dbReference type="Proteomes" id="UP000784880">
    <property type="component" value="Unassembled WGS sequence"/>
</dbReference>
<feature type="transmembrane region" description="Helical" evidence="7">
    <location>
        <begin position="128"/>
        <end position="145"/>
    </location>
</feature>
<proteinExistence type="inferred from homology"/>
<sequence>MDLLILHTYLFVLGAILGSFYNVVGLRVPQGESIVAPRSHCPKCKHNLTWMELIPILSFILQRGRCRNCQSIISPIYPFFELLTACLFTISPLLVGWSKELPIALAFVSLLVIITISDLKTMLIPDKILIFFLFLFIGLRIYHPLTPWWDSLLGAVVGFSILLLLAIVSKGGMGGGDIKLFAVIGLILGLYGVIITLFFASLIGAIAGSIGLIRKKATRKTPIPFGPFIAIGATFSYFFHSAVLEWYMNLF</sequence>
<evidence type="ECO:0000313" key="10">
    <source>
        <dbReference type="EMBL" id="MBU9711016.1"/>
    </source>
</evidence>
<dbReference type="EMBL" id="JAHQCS010000056">
    <property type="protein sequence ID" value="MBU9711016.1"/>
    <property type="molecule type" value="Genomic_DNA"/>
</dbReference>
<dbReference type="InterPro" id="IPR050882">
    <property type="entry name" value="Prepilin_peptidase/N-MTase"/>
</dbReference>
<feature type="transmembrane region" description="Helical" evidence="7">
    <location>
        <begin position="151"/>
        <end position="168"/>
    </location>
</feature>
<evidence type="ECO:0000313" key="11">
    <source>
        <dbReference type="Proteomes" id="UP000784880"/>
    </source>
</evidence>
<evidence type="ECO:0000256" key="6">
    <source>
        <dbReference type="ARBA" id="ARBA00023136"/>
    </source>
</evidence>
<evidence type="ECO:0000256" key="7">
    <source>
        <dbReference type="SAM" id="Phobius"/>
    </source>
</evidence>
<feature type="domain" description="Prepilin peptidase A24 N-terminal" evidence="9">
    <location>
        <begin position="12"/>
        <end position="91"/>
    </location>
</feature>
<evidence type="ECO:0000256" key="3">
    <source>
        <dbReference type="ARBA" id="ARBA00022475"/>
    </source>
</evidence>
<feature type="transmembrane region" description="Helical" evidence="7">
    <location>
        <begin position="6"/>
        <end position="24"/>
    </location>
</feature>
<comment type="similarity">
    <text evidence="2">Belongs to the peptidase A24 family.</text>
</comment>
<organism evidence="10 11">
    <name type="scientific">Evansella tamaricis</name>
    <dbReference type="NCBI Taxonomy" id="2069301"/>
    <lineage>
        <taxon>Bacteria</taxon>
        <taxon>Bacillati</taxon>
        <taxon>Bacillota</taxon>
        <taxon>Bacilli</taxon>
        <taxon>Bacillales</taxon>
        <taxon>Bacillaceae</taxon>
        <taxon>Evansella</taxon>
    </lineage>
</organism>
<gene>
    <name evidence="10" type="ORF">KS419_04605</name>
</gene>
<protein>
    <submittedName>
        <fullName evidence="10">Prepilin peptidase</fullName>
    </submittedName>
</protein>
<evidence type="ECO:0000259" key="8">
    <source>
        <dbReference type="Pfam" id="PF01478"/>
    </source>
</evidence>
<feature type="transmembrane region" description="Helical" evidence="7">
    <location>
        <begin position="180"/>
        <end position="213"/>
    </location>
</feature>
<feature type="transmembrane region" description="Helical" evidence="7">
    <location>
        <begin position="101"/>
        <end position="119"/>
    </location>
</feature>
<feature type="transmembrane region" description="Helical" evidence="7">
    <location>
        <begin position="72"/>
        <end position="95"/>
    </location>
</feature>
<dbReference type="Pfam" id="PF01478">
    <property type="entry name" value="Peptidase_A24"/>
    <property type="match status" value="1"/>
</dbReference>